<dbReference type="AlphaFoldDB" id="A0A8K0UEE7"/>
<gene>
    <name evidence="3" type="ORF">BXZ70DRAFT_689650</name>
</gene>
<evidence type="ECO:0000256" key="1">
    <source>
        <dbReference type="SAM" id="Phobius"/>
    </source>
</evidence>
<name>A0A8K0UEE7_9AGAR</name>
<evidence type="ECO:0000313" key="3">
    <source>
        <dbReference type="EMBL" id="KAH8078057.1"/>
    </source>
</evidence>
<organism evidence="3 4">
    <name type="scientific">Cristinia sonorae</name>
    <dbReference type="NCBI Taxonomy" id="1940300"/>
    <lineage>
        <taxon>Eukaryota</taxon>
        <taxon>Fungi</taxon>
        <taxon>Dikarya</taxon>
        <taxon>Basidiomycota</taxon>
        <taxon>Agaricomycotina</taxon>
        <taxon>Agaricomycetes</taxon>
        <taxon>Agaricomycetidae</taxon>
        <taxon>Agaricales</taxon>
        <taxon>Pleurotineae</taxon>
        <taxon>Stephanosporaceae</taxon>
        <taxon>Cristinia</taxon>
    </lineage>
</organism>
<feature type="transmembrane region" description="Helical" evidence="1">
    <location>
        <begin position="44"/>
        <end position="68"/>
    </location>
</feature>
<feature type="domain" description="Ubiquitin 3 binding protein But2 C-terminal" evidence="2">
    <location>
        <begin position="144"/>
        <end position="253"/>
    </location>
</feature>
<protein>
    <recommendedName>
        <fullName evidence="2">Ubiquitin 3 binding protein But2 C-terminal domain-containing protein</fullName>
    </recommendedName>
</protein>
<dbReference type="OrthoDB" id="61113at2759"/>
<keyword evidence="1" id="KW-0812">Transmembrane</keyword>
<keyword evidence="1" id="KW-0472">Membrane</keyword>
<accession>A0A8K0UEE7</accession>
<keyword evidence="4" id="KW-1185">Reference proteome</keyword>
<evidence type="ECO:0000259" key="2">
    <source>
        <dbReference type="Pfam" id="PF09792"/>
    </source>
</evidence>
<evidence type="ECO:0000313" key="4">
    <source>
        <dbReference type="Proteomes" id="UP000813824"/>
    </source>
</evidence>
<dbReference type="Pfam" id="PF09792">
    <property type="entry name" value="But2"/>
    <property type="match status" value="1"/>
</dbReference>
<dbReference type="EMBL" id="JAEVFJ010000060">
    <property type="protein sequence ID" value="KAH8078057.1"/>
    <property type="molecule type" value="Genomic_DNA"/>
</dbReference>
<dbReference type="Proteomes" id="UP000813824">
    <property type="component" value="Unassembled WGS sequence"/>
</dbReference>
<reference evidence="3" key="1">
    <citation type="journal article" date="2021" name="New Phytol.">
        <title>Evolutionary innovations through gain and loss of genes in the ectomycorrhizal Boletales.</title>
        <authorList>
            <person name="Wu G."/>
            <person name="Miyauchi S."/>
            <person name="Morin E."/>
            <person name="Kuo A."/>
            <person name="Drula E."/>
            <person name="Varga T."/>
            <person name="Kohler A."/>
            <person name="Feng B."/>
            <person name="Cao Y."/>
            <person name="Lipzen A."/>
            <person name="Daum C."/>
            <person name="Hundley H."/>
            <person name="Pangilinan J."/>
            <person name="Johnson J."/>
            <person name="Barry K."/>
            <person name="LaButti K."/>
            <person name="Ng V."/>
            <person name="Ahrendt S."/>
            <person name="Min B."/>
            <person name="Choi I.G."/>
            <person name="Park H."/>
            <person name="Plett J.M."/>
            <person name="Magnuson J."/>
            <person name="Spatafora J.W."/>
            <person name="Nagy L.G."/>
            <person name="Henrissat B."/>
            <person name="Grigoriev I.V."/>
            <person name="Yang Z.L."/>
            <person name="Xu J."/>
            <person name="Martin F.M."/>
        </authorList>
    </citation>
    <scope>NUCLEOTIDE SEQUENCE</scope>
    <source>
        <strain evidence="3">KKN 215</strain>
    </source>
</reference>
<comment type="caution">
    <text evidence="3">The sequence shown here is derived from an EMBL/GenBank/DDBJ whole genome shotgun (WGS) entry which is preliminary data.</text>
</comment>
<proteinExistence type="predicted"/>
<keyword evidence="1" id="KW-1133">Transmembrane helix</keyword>
<dbReference type="InterPro" id="IPR018620">
    <property type="entry name" value="Ubiquitin3-bd_protein_But2_C"/>
</dbReference>
<sequence length="280" mass="31467">MYKSLRAQPESEEEFALLSAGSRSSDDIEEEKAYSRPSKYGPNWLALIILFLVLVDLSAFLYIARLFLSTADNGKPLPVANTYVGLDDLYASGRVNASVYPPIKNRARVDAQISASEPNKVFPVDRLRKLSELGRISPPDLRLRVENDIHTIVQFRVIDYGMERCQLAIHLPERGANLSEPFIFPIGVDFLHLNVCKLDSTELIDVFKLSYNTRPQCVENLGTVVVSPGGEAKLPEFACKWSEHHAFEISCAEKSPACVLDVRATQYDTWGAFMYQYQTV</sequence>